<dbReference type="SUPFAM" id="SSF46689">
    <property type="entry name" value="Homeodomain-like"/>
    <property type="match status" value="1"/>
</dbReference>
<comment type="caution">
    <text evidence="5">The sequence shown here is derived from an EMBL/GenBank/DDBJ whole genome shotgun (WGS) entry which is preliminary data.</text>
</comment>
<dbReference type="InterPro" id="IPR041678">
    <property type="entry name" value="TetR_C_16"/>
</dbReference>
<dbReference type="InterPro" id="IPR001647">
    <property type="entry name" value="HTH_TetR"/>
</dbReference>
<evidence type="ECO:0000256" key="2">
    <source>
        <dbReference type="PROSITE-ProRule" id="PRU00335"/>
    </source>
</evidence>
<evidence type="ECO:0000256" key="3">
    <source>
        <dbReference type="SAM" id="MobiDB-lite"/>
    </source>
</evidence>
<feature type="domain" description="HTH tetR-type" evidence="4">
    <location>
        <begin position="18"/>
        <end position="78"/>
    </location>
</feature>
<reference evidence="5" key="1">
    <citation type="submission" date="2022-10" db="EMBL/GenBank/DDBJ databases">
        <title>Genome sequence of Actinomyces israelii ATCC 10048.</title>
        <authorList>
            <person name="Watt R.M."/>
            <person name="Tong W.M."/>
        </authorList>
    </citation>
    <scope>NUCLEOTIDE SEQUENCE</scope>
    <source>
        <strain evidence="5">ATCC 10048</strain>
    </source>
</reference>
<name>A0ABT4I560_9ACTO</name>
<dbReference type="Gene3D" id="1.10.357.10">
    <property type="entry name" value="Tetracycline Repressor, domain 2"/>
    <property type="match status" value="1"/>
</dbReference>
<dbReference type="InterPro" id="IPR050109">
    <property type="entry name" value="HTH-type_TetR-like_transc_reg"/>
</dbReference>
<sequence>MTTGAEGPRPRGRRPGSPETREHILAVAWEVFLRDGFSAVSLRAVARAAECDPALVHYYFSSKEQLFFEAMHVPINADRVIDYVTSPGLPGMGRRLFAFLTAVYESPYGDRLVSTLTGDARTRTLLTRVIGERIRQVAEELLPAGRARRGRAMAQAETIIAGYITARCLLRSEHTAALSRDEAVVVYGDLLQDAIDQAAPPRAAAARPAGQTPSSPAP</sequence>
<dbReference type="Gene3D" id="1.10.10.60">
    <property type="entry name" value="Homeodomain-like"/>
    <property type="match status" value="1"/>
</dbReference>
<dbReference type="PANTHER" id="PTHR30055:SF235">
    <property type="entry name" value="TRANSCRIPTIONAL REGULATORY PROTEIN"/>
    <property type="match status" value="1"/>
</dbReference>
<proteinExistence type="predicted"/>
<dbReference type="Pfam" id="PF17920">
    <property type="entry name" value="TetR_C_16"/>
    <property type="match status" value="1"/>
</dbReference>
<dbReference type="EMBL" id="JAPTMY010000003">
    <property type="protein sequence ID" value="MCZ0856870.1"/>
    <property type="molecule type" value="Genomic_DNA"/>
</dbReference>
<dbReference type="PANTHER" id="PTHR30055">
    <property type="entry name" value="HTH-TYPE TRANSCRIPTIONAL REGULATOR RUTR"/>
    <property type="match status" value="1"/>
</dbReference>
<feature type="region of interest" description="Disordered" evidence="3">
    <location>
        <begin position="198"/>
        <end position="218"/>
    </location>
</feature>
<evidence type="ECO:0000313" key="6">
    <source>
        <dbReference type="Proteomes" id="UP001072034"/>
    </source>
</evidence>
<dbReference type="RefSeq" id="WP_268916562.1">
    <property type="nucleotide sequence ID" value="NZ_JAPTMY010000003.1"/>
</dbReference>
<dbReference type="Proteomes" id="UP001072034">
    <property type="component" value="Unassembled WGS sequence"/>
</dbReference>
<dbReference type="PROSITE" id="PS50977">
    <property type="entry name" value="HTH_TETR_2"/>
    <property type="match status" value="1"/>
</dbReference>
<dbReference type="InterPro" id="IPR009057">
    <property type="entry name" value="Homeodomain-like_sf"/>
</dbReference>
<feature type="DNA-binding region" description="H-T-H motif" evidence="2">
    <location>
        <begin position="41"/>
        <end position="60"/>
    </location>
</feature>
<evidence type="ECO:0000256" key="1">
    <source>
        <dbReference type="ARBA" id="ARBA00023125"/>
    </source>
</evidence>
<evidence type="ECO:0000259" key="4">
    <source>
        <dbReference type="PROSITE" id="PS50977"/>
    </source>
</evidence>
<protein>
    <submittedName>
        <fullName evidence="5">TetR family transcriptional regulator</fullName>
    </submittedName>
</protein>
<dbReference type="Pfam" id="PF00440">
    <property type="entry name" value="TetR_N"/>
    <property type="match status" value="1"/>
</dbReference>
<evidence type="ECO:0000313" key="5">
    <source>
        <dbReference type="EMBL" id="MCZ0856870.1"/>
    </source>
</evidence>
<keyword evidence="6" id="KW-1185">Reference proteome</keyword>
<gene>
    <name evidence="5" type="ORF">OHJ16_02225</name>
</gene>
<organism evidence="5 6">
    <name type="scientific">Actinomyces israelii</name>
    <dbReference type="NCBI Taxonomy" id="1659"/>
    <lineage>
        <taxon>Bacteria</taxon>
        <taxon>Bacillati</taxon>
        <taxon>Actinomycetota</taxon>
        <taxon>Actinomycetes</taxon>
        <taxon>Actinomycetales</taxon>
        <taxon>Actinomycetaceae</taxon>
        <taxon>Actinomyces</taxon>
    </lineage>
</organism>
<feature type="compositionally biased region" description="Low complexity" evidence="3">
    <location>
        <begin position="198"/>
        <end position="209"/>
    </location>
</feature>
<accession>A0ABT4I560</accession>
<keyword evidence="1 2" id="KW-0238">DNA-binding</keyword>